<dbReference type="InterPro" id="IPR004210">
    <property type="entry name" value="BESS_motif"/>
</dbReference>
<evidence type="ECO:0000259" key="4">
    <source>
        <dbReference type="PROSITE" id="PS51031"/>
    </source>
</evidence>
<evidence type="ECO:0000256" key="1">
    <source>
        <dbReference type="PROSITE-ProRule" id="PRU00371"/>
    </source>
</evidence>
<evidence type="ECO:0000259" key="3">
    <source>
        <dbReference type="PROSITE" id="PS51029"/>
    </source>
</evidence>
<feature type="domain" description="MADF" evidence="3">
    <location>
        <begin position="5"/>
        <end position="97"/>
    </location>
</feature>
<proteinExistence type="predicted"/>
<feature type="domain" description="BESS" evidence="4">
    <location>
        <begin position="213"/>
        <end position="252"/>
    </location>
</feature>
<dbReference type="GO" id="GO:0006357">
    <property type="term" value="P:regulation of transcription by RNA polymerase II"/>
    <property type="evidence" value="ECO:0007669"/>
    <property type="project" value="TreeGrafter"/>
</dbReference>
<dbReference type="PANTHER" id="PTHR12243:SF69">
    <property type="entry name" value="SI:CH73-59F11.3"/>
    <property type="match status" value="1"/>
</dbReference>
<dbReference type="EnsemblMetazoa" id="XM_019917483.1">
    <property type="protein sequence ID" value="XP_019773042.1"/>
    <property type="gene ID" value="LOC109546506"/>
</dbReference>
<keyword evidence="1" id="KW-0539">Nucleus</keyword>
<feature type="region of interest" description="Disordered" evidence="2">
    <location>
        <begin position="139"/>
        <end position="193"/>
    </location>
</feature>
<dbReference type="GO" id="GO:0003677">
    <property type="term" value="F:DNA binding"/>
    <property type="evidence" value="ECO:0007669"/>
    <property type="project" value="InterPro"/>
</dbReference>
<dbReference type="GO" id="GO:0005634">
    <property type="term" value="C:nucleus"/>
    <property type="evidence" value="ECO:0007669"/>
    <property type="project" value="UniProtKB-SubCell"/>
</dbReference>
<feature type="compositionally biased region" description="Basic and acidic residues" evidence="2">
    <location>
        <begin position="183"/>
        <end position="193"/>
    </location>
</feature>
<dbReference type="InterPro" id="IPR006578">
    <property type="entry name" value="MADF-dom"/>
</dbReference>
<feature type="compositionally biased region" description="Polar residues" evidence="2">
    <location>
        <begin position="141"/>
        <end position="170"/>
    </location>
</feature>
<dbReference type="Pfam" id="PF10545">
    <property type="entry name" value="MADF_DNA_bdg"/>
    <property type="match status" value="1"/>
</dbReference>
<dbReference type="AlphaFoldDB" id="A0AAR5QIR7"/>
<evidence type="ECO:0000313" key="6">
    <source>
        <dbReference type="Proteomes" id="UP000019118"/>
    </source>
</evidence>
<accession>A0AAR5QIR7</accession>
<name>A0AAR5QIR7_DENPD</name>
<evidence type="ECO:0000256" key="2">
    <source>
        <dbReference type="SAM" id="MobiDB-lite"/>
    </source>
</evidence>
<evidence type="ECO:0000313" key="5">
    <source>
        <dbReference type="EnsemblMetazoa" id="XP_019773042.1"/>
    </source>
</evidence>
<reference evidence="5" key="2">
    <citation type="submission" date="2024-08" db="UniProtKB">
        <authorList>
            <consortium name="EnsemblMetazoa"/>
        </authorList>
    </citation>
    <scope>IDENTIFICATION</scope>
</reference>
<feature type="region of interest" description="Disordered" evidence="2">
    <location>
        <begin position="101"/>
        <end position="120"/>
    </location>
</feature>
<dbReference type="PANTHER" id="PTHR12243">
    <property type="entry name" value="MADF DOMAIN TRANSCRIPTION FACTOR"/>
    <property type="match status" value="1"/>
</dbReference>
<evidence type="ECO:0008006" key="7">
    <source>
        <dbReference type="Google" id="ProtNLM"/>
    </source>
</evidence>
<comment type="subcellular location">
    <subcellularLocation>
        <location evidence="1">Nucleus</location>
    </subcellularLocation>
</comment>
<sequence>MDAEKLINLVNERKPLWDMTEKSYNMRDIQRKLWQEVAVEINADVHVVKNKWRGLRDTFRKELNKSKKSKSGDGAESLVISKWPYYKMLLFLSESVARRKLHGNVSPQKKKTETSDSETEPILEAAGNIINYHPTIEEQSQHMSTKDIQQPSTSDTKATNIPNTRLNSTLLRKKNNNRPKYRKSSDRKSMDDKFLEAESPKLEILSQSEKDDTCSEYQFLMSLLPFLKAVPHKRQLFVRNELHQVFIEEEQLSSIHLPGVSHRCTEHILQYADQTREYDSSQPSPSTQSNVSDFSD</sequence>
<dbReference type="GO" id="GO:0005667">
    <property type="term" value="C:transcription regulator complex"/>
    <property type="evidence" value="ECO:0007669"/>
    <property type="project" value="TreeGrafter"/>
</dbReference>
<organism evidence="5 6">
    <name type="scientific">Dendroctonus ponderosae</name>
    <name type="common">Mountain pine beetle</name>
    <dbReference type="NCBI Taxonomy" id="77166"/>
    <lineage>
        <taxon>Eukaryota</taxon>
        <taxon>Metazoa</taxon>
        <taxon>Ecdysozoa</taxon>
        <taxon>Arthropoda</taxon>
        <taxon>Hexapoda</taxon>
        <taxon>Insecta</taxon>
        <taxon>Pterygota</taxon>
        <taxon>Neoptera</taxon>
        <taxon>Endopterygota</taxon>
        <taxon>Coleoptera</taxon>
        <taxon>Polyphaga</taxon>
        <taxon>Cucujiformia</taxon>
        <taxon>Curculionidae</taxon>
        <taxon>Scolytinae</taxon>
        <taxon>Dendroctonus</taxon>
    </lineage>
</organism>
<feature type="compositionally biased region" description="Basic residues" evidence="2">
    <location>
        <begin position="171"/>
        <end position="182"/>
    </location>
</feature>
<reference evidence="6" key="1">
    <citation type="journal article" date="2013" name="Genome Biol.">
        <title>Draft genome of the mountain pine beetle, Dendroctonus ponderosae Hopkins, a major forest pest.</title>
        <authorList>
            <person name="Keeling C.I."/>
            <person name="Yuen M.M."/>
            <person name="Liao N.Y."/>
            <person name="Docking T.R."/>
            <person name="Chan S.K."/>
            <person name="Taylor G.A."/>
            <person name="Palmquist D.L."/>
            <person name="Jackman S.D."/>
            <person name="Nguyen A."/>
            <person name="Li M."/>
            <person name="Henderson H."/>
            <person name="Janes J.K."/>
            <person name="Zhao Y."/>
            <person name="Pandoh P."/>
            <person name="Moore R."/>
            <person name="Sperling F.A."/>
            <person name="Huber D.P."/>
            <person name="Birol I."/>
            <person name="Jones S.J."/>
            <person name="Bohlmann J."/>
        </authorList>
    </citation>
    <scope>NUCLEOTIDE SEQUENCE</scope>
</reference>
<keyword evidence="6" id="KW-1185">Reference proteome</keyword>
<feature type="region of interest" description="Disordered" evidence="2">
    <location>
        <begin position="275"/>
        <end position="296"/>
    </location>
</feature>
<dbReference type="Proteomes" id="UP000019118">
    <property type="component" value="Unassembled WGS sequence"/>
</dbReference>
<dbReference type="SMART" id="SM00595">
    <property type="entry name" value="MADF"/>
    <property type="match status" value="1"/>
</dbReference>
<dbReference type="Pfam" id="PF02944">
    <property type="entry name" value="BESS"/>
    <property type="match status" value="1"/>
</dbReference>
<dbReference type="PROSITE" id="PS51031">
    <property type="entry name" value="BESS"/>
    <property type="match status" value="1"/>
</dbReference>
<feature type="compositionally biased region" description="Polar residues" evidence="2">
    <location>
        <begin position="280"/>
        <end position="296"/>
    </location>
</feature>
<protein>
    <recommendedName>
        <fullName evidence="7">MADF domain-containing protein</fullName>
    </recommendedName>
</protein>
<dbReference type="InterPro" id="IPR039353">
    <property type="entry name" value="TF_Adf1"/>
</dbReference>
<dbReference type="PROSITE" id="PS51029">
    <property type="entry name" value="MADF"/>
    <property type="match status" value="1"/>
</dbReference>